<dbReference type="InterPro" id="IPR051190">
    <property type="entry name" value="Baculoviral_IAP"/>
</dbReference>
<dbReference type="SMART" id="SM00238">
    <property type="entry name" value="BIR"/>
    <property type="match status" value="2"/>
</dbReference>
<dbReference type="Gene3D" id="1.10.1170.10">
    <property type="entry name" value="Inhibitor Of Apoptosis Protein (2mihbC-IAP-1), Chain A"/>
    <property type="match status" value="2"/>
</dbReference>
<keyword evidence="2" id="KW-0862">Zinc</keyword>
<dbReference type="PANTHER" id="PTHR46771">
    <property type="entry name" value="DETERIN"/>
    <property type="match status" value="1"/>
</dbReference>
<feature type="compositionally biased region" description="Low complexity" evidence="3">
    <location>
        <begin position="478"/>
        <end position="489"/>
    </location>
</feature>
<dbReference type="STRING" id="47428.A0A284RYF0"/>
<evidence type="ECO:0000256" key="1">
    <source>
        <dbReference type="ARBA" id="ARBA00022723"/>
    </source>
</evidence>
<dbReference type="PROSITE" id="PS50143">
    <property type="entry name" value="BIR_REPEAT_2"/>
    <property type="match status" value="2"/>
</dbReference>
<gene>
    <name evidence="4" type="ORF">ARMOST_17220</name>
</gene>
<evidence type="ECO:0000313" key="4">
    <source>
        <dbReference type="EMBL" id="SJL13772.1"/>
    </source>
</evidence>
<dbReference type="SUPFAM" id="SSF57924">
    <property type="entry name" value="Inhibitor of apoptosis (IAP) repeat"/>
    <property type="match status" value="2"/>
</dbReference>
<feature type="compositionally biased region" description="Basic residues" evidence="3">
    <location>
        <begin position="805"/>
        <end position="819"/>
    </location>
</feature>
<organism evidence="4 5">
    <name type="scientific">Armillaria ostoyae</name>
    <name type="common">Armillaria root rot fungus</name>
    <dbReference type="NCBI Taxonomy" id="47428"/>
    <lineage>
        <taxon>Eukaryota</taxon>
        <taxon>Fungi</taxon>
        <taxon>Dikarya</taxon>
        <taxon>Basidiomycota</taxon>
        <taxon>Agaricomycotina</taxon>
        <taxon>Agaricomycetes</taxon>
        <taxon>Agaricomycetidae</taxon>
        <taxon>Agaricales</taxon>
        <taxon>Marasmiineae</taxon>
        <taxon>Physalacriaceae</taxon>
        <taxon>Armillaria</taxon>
    </lineage>
</organism>
<evidence type="ECO:0008006" key="6">
    <source>
        <dbReference type="Google" id="ProtNLM"/>
    </source>
</evidence>
<feature type="region of interest" description="Disordered" evidence="3">
    <location>
        <begin position="200"/>
        <end position="895"/>
    </location>
</feature>
<evidence type="ECO:0000256" key="2">
    <source>
        <dbReference type="ARBA" id="ARBA00022833"/>
    </source>
</evidence>
<accession>A0A284RYF0</accession>
<protein>
    <recommendedName>
        <fullName evidence="6">BIR-domain-containing protein</fullName>
    </recommendedName>
</protein>
<evidence type="ECO:0000256" key="3">
    <source>
        <dbReference type="SAM" id="MobiDB-lite"/>
    </source>
</evidence>
<name>A0A284RYF0_ARMOS</name>
<dbReference type="Proteomes" id="UP000219338">
    <property type="component" value="Unassembled WGS sequence"/>
</dbReference>
<dbReference type="AlphaFoldDB" id="A0A284RYF0"/>
<dbReference type="OMA" id="DEHYNRS"/>
<dbReference type="PANTHER" id="PTHR46771:SF5">
    <property type="entry name" value="DETERIN"/>
    <property type="match status" value="1"/>
</dbReference>
<dbReference type="InterPro" id="IPR001370">
    <property type="entry name" value="BIR_rpt"/>
</dbReference>
<keyword evidence="1" id="KW-0479">Metal-binding</keyword>
<feature type="compositionally biased region" description="Low complexity" evidence="3">
    <location>
        <begin position="683"/>
        <end position="695"/>
    </location>
</feature>
<keyword evidence="5" id="KW-1185">Reference proteome</keyword>
<sequence>MEVLQNRIDSFTRSKRVKNGSKTTVTLKWPHPSSFQANPETLAEAGFYYDPSPEDRDSVTCYMCSKQLSEWDSDDDPFDIHYRKCAKTCSWAVVRCGLRNDVDHQGRFVSQNKNRMPLSKVMEKARLDTFTFGDGWPHDSTKNGCTSKKMARAGFIYMPQEPGDDLATCLYCGVSLSGWDDDDDPLEEHLKRVKKANDNCPIFADLSPPPKPPPKSKSKSKHNDMIMPTKGFDGAEESSDISSMPESSRTAKTPRKPRATGKGAKTPGTRSRASSKASHRSALTEEDDEDDTMTAPPPPPRTRKASTRSRSASRAPSVDDDAPRKPSKSRSKSKPAVETEGEEDDIPGPPPPKSSRSKSKAKPRTVEVPETVEDEASLGRSTARKPSAKSKTKADSTDETRSKPKRVPETEEESEIDLPPPKPSKSRSKSRVVAEREADEDEIPLKKSTTRKPSSRPLAKPLLEQDFDDDAPAKKPPSKAATKSSRSKPLPLPPDTQSEDEAALTKKTLSRSTRSKPKQPPPDDDESLPEPSTKGSSRSTRYKGQPPSDSQPEDEFFGPPIPEPNANKPVSKPTSKARPKPTSTQRAVPEVELQSEEDMSQYVPPKTPALSKKSSKPRVKSKPNSVEGPQAPDADDEVLVPPAPVPVPSHARKPSKSQATKAKTAETGHEAPSVPRHGRKPSSSEAHSSSSRQLSGTRNDGLSGPDEDVIMEEVHGRSQMIPNGTSARYNVPHVAPDSGNAPHEKTTTSQQAERNLASKTPLSSHASQSGTASDVERSEIDAGLKLVEISSEEEDERDPPPQKLKPSHSKGKGKGKGKAKAATVGISSESCNQTPEGTRPQTPDVQMYDANEDTSMLDVETQPLTPPRATPSPVRVSPLSMNPGPQDDSTQPLDAGFQFLPPLALESFVPLESLTEAELSMTVEEWIRYQMGVEYEKFKQDGERELAAFERKAEEVRKAIEAL</sequence>
<feature type="compositionally biased region" description="Basic residues" evidence="3">
    <location>
        <begin position="382"/>
        <end position="391"/>
    </location>
</feature>
<dbReference type="CDD" id="cd00022">
    <property type="entry name" value="BIR"/>
    <property type="match status" value="2"/>
</dbReference>
<proteinExistence type="predicted"/>
<feature type="compositionally biased region" description="Basic and acidic residues" evidence="3">
    <location>
        <begin position="392"/>
        <end position="409"/>
    </location>
</feature>
<evidence type="ECO:0000313" key="5">
    <source>
        <dbReference type="Proteomes" id="UP000219338"/>
    </source>
</evidence>
<dbReference type="Pfam" id="PF00653">
    <property type="entry name" value="BIR"/>
    <property type="match status" value="2"/>
</dbReference>
<dbReference type="GO" id="GO:0046872">
    <property type="term" value="F:metal ion binding"/>
    <property type="evidence" value="ECO:0007669"/>
    <property type="project" value="UniProtKB-KW"/>
</dbReference>
<reference evidence="5" key="1">
    <citation type="journal article" date="2017" name="Nat. Ecol. Evol.">
        <title>Genome expansion and lineage-specific genetic innovations in the forest pathogenic fungi Armillaria.</title>
        <authorList>
            <person name="Sipos G."/>
            <person name="Prasanna A.N."/>
            <person name="Walter M.C."/>
            <person name="O'Connor E."/>
            <person name="Balint B."/>
            <person name="Krizsan K."/>
            <person name="Kiss B."/>
            <person name="Hess J."/>
            <person name="Varga T."/>
            <person name="Slot J."/>
            <person name="Riley R."/>
            <person name="Boka B."/>
            <person name="Rigling D."/>
            <person name="Barry K."/>
            <person name="Lee J."/>
            <person name="Mihaltcheva S."/>
            <person name="LaButti K."/>
            <person name="Lipzen A."/>
            <person name="Waldron R."/>
            <person name="Moloney N.M."/>
            <person name="Sperisen C."/>
            <person name="Kredics L."/>
            <person name="Vagvoelgyi C."/>
            <person name="Patrignani A."/>
            <person name="Fitzpatrick D."/>
            <person name="Nagy I."/>
            <person name="Doyle S."/>
            <person name="Anderson J.B."/>
            <person name="Grigoriev I.V."/>
            <person name="Gueldener U."/>
            <person name="Muensterkoetter M."/>
            <person name="Nagy L.G."/>
        </authorList>
    </citation>
    <scope>NUCLEOTIDE SEQUENCE [LARGE SCALE GENOMIC DNA]</scope>
    <source>
        <strain evidence="5">C18/9</strain>
    </source>
</reference>
<dbReference type="EMBL" id="FUEG01000021">
    <property type="protein sequence ID" value="SJL13772.1"/>
    <property type="molecule type" value="Genomic_DNA"/>
</dbReference>
<feature type="compositionally biased region" description="Polar residues" evidence="3">
    <location>
        <begin position="747"/>
        <end position="772"/>
    </location>
</feature>
<dbReference type="OrthoDB" id="2196114at2759"/>
<feature type="compositionally biased region" description="Polar residues" evidence="3">
    <location>
        <begin position="825"/>
        <end position="844"/>
    </location>
</feature>